<proteinExistence type="predicted"/>
<sequence>MFIAFDGPDKTGKSTSAGLLSTTGGAFYNATKEMHEENRNRFGSDDVVTYDRLDWLTHMVYRLAMPTHEWNDARVRTVFAMPDTHLVIKIHEGDSANVIKDELYEKGALKEVNQSYMTTATYLMMMNHVMEFKLFRDISVVVVSNNLETGEYSQRLAEYAGPVYPWQDDQDHEVRSDEELLEMFRCVDQQIG</sequence>
<dbReference type="EMBL" id="MK308637">
    <property type="protein sequence ID" value="AZV01750.1"/>
    <property type="molecule type" value="Genomic_DNA"/>
</dbReference>
<protein>
    <submittedName>
        <fullName evidence="1">AAA-ATPase</fullName>
    </submittedName>
</protein>
<dbReference type="SUPFAM" id="SSF52540">
    <property type="entry name" value="P-loop containing nucleoside triphosphate hydrolases"/>
    <property type="match status" value="1"/>
</dbReference>
<dbReference type="Proteomes" id="UP000287712">
    <property type="component" value="Segment"/>
</dbReference>
<organism evidence="1 2">
    <name type="scientific">Microbacterium phage Schubert</name>
    <dbReference type="NCBI Taxonomy" id="2500787"/>
    <lineage>
        <taxon>Viruses</taxon>
        <taxon>Duplodnaviria</taxon>
        <taxon>Heunggongvirae</taxon>
        <taxon>Uroviricota</taxon>
        <taxon>Caudoviricetes</taxon>
        <taxon>Schubertvirus</taxon>
        <taxon>Schubertvirus schubert</taxon>
    </lineage>
</organism>
<evidence type="ECO:0000313" key="1">
    <source>
        <dbReference type="EMBL" id="AZV01750.1"/>
    </source>
</evidence>
<accession>A0A3Q9RAD0</accession>
<dbReference type="KEGG" id="vg:55010223"/>
<dbReference type="InterPro" id="IPR027417">
    <property type="entry name" value="P-loop_NTPase"/>
</dbReference>
<keyword evidence="2" id="KW-1185">Reference proteome</keyword>
<gene>
    <name evidence="1" type="primary">44</name>
    <name evidence="1" type="ORF">SEA_SCHUBERT_44</name>
</gene>
<reference evidence="1 2" key="1">
    <citation type="submission" date="2018-12" db="EMBL/GenBank/DDBJ databases">
        <authorList>
            <person name="Lauer M.J."/>
            <person name="Adewumi O.M."/>
            <person name="Alachi P."/>
            <person name="Anderson S.J."/>
            <person name="Bakarey A.S."/>
            <person name="Beyer A.R."/>
            <person name="Biederman W.H."/>
            <person name="Bollivar D.W."/>
            <person name="Butela K.A."/>
            <person name="Byrum C.A."/>
            <person name="Caughron J.E."/>
            <person name="Coleman S.T."/>
            <person name="Collins D.P."/>
            <person name="Cresawn S.G."/>
            <person name="Dougan K.E."/>
            <person name="Duffy I."/>
            <person name="Eivazova E.R."/>
            <person name="Engstrom E.M."/>
            <person name="Fallest-Strobl P.C."/>
            <person name="Godde J.S."/>
            <person name="Gogarten J.P."/>
            <person name="Hammer B.W."/>
            <person name="Heller D.M."/>
            <person name="Lee J.S."/>
            <person name="Leonard J.E."/>
            <person name="Long J.A."/>
            <person name="Mastrapaolo M.D."/>
            <person name="Mathur V."/>
            <person name="Mesich B.L."/>
            <person name="Mitchell J.C."/>
            <person name="Moore R."/>
            <person name="Pandey S."/>
            <person name="Pollack M.J."/>
            <person name="Popolizio T.R."/>
            <person name="Porter M.L."/>
            <person name="Reid N.M."/>
            <person name="Salvitti L.R."/>
            <person name="Sayre B.L."/>
            <person name="Schrock T.A."/>
            <person name="Sconiers W.B."/>
            <person name="Sheehy R."/>
            <person name="Shows K.H."/>
            <person name="Sprangers S.A."/>
            <person name="Sprenkle A.B."/>
            <person name="Swerdlow S.J."/>
            <person name="Theoret J.R."/>
            <person name="Thompson K.M."/>
            <person name="Tibbetts T.J."/>
            <person name="Tigges M."/>
            <person name="Van A.R."/>
            <person name="Washington J.M."/>
            <person name="Windsor E.J."/>
            <person name="Wingfield D.L."/>
            <person name="Yoon E.J."/>
            <person name="Garlena R.A."/>
            <person name="Russell D.A."/>
            <person name="Pope W.H."/>
            <person name="Jacobs-Sera D."/>
            <person name="Hatfull G.F."/>
        </authorList>
    </citation>
    <scope>NUCLEOTIDE SEQUENCE [LARGE SCALE GENOMIC DNA]</scope>
</reference>
<name>A0A3Q9RAD0_9CAUD</name>
<dbReference type="RefSeq" id="YP_009818875.1">
    <property type="nucleotide sequence ID" value="NC_048144.1"/>
</dbReference>
<evidence type="ECO:0000313" key="2">
    <source>
        <dbReference type="Proteomes" id="UP000287712"/>
    </source>
</evidence>
<dbReference type="GeneID" id="55010223"/>